<organism evidence="1 2">
    <name type="scientific">Caenorhabditis remanei</name>
    <name type="common">Caenorhabditis vulgaris</name>
    <dbReference type="NCBI Taxonomy" id="31234"/>
    <lineage>
        <taxon>Eukaryota</taxon>
        <taxon>Metazoa</taxon>
        <taxon>Ecdysozoa</taxon>
        <taxon>Nematoda</taxon>
        <taxon>Chromadorea</taxon>
        <taxon>Rhabditida</taxon>
        <taxon>Rhabditina</taxon>
        <taxon>Rhabditomorpha</taxon>
        <taxon>Rhabditoidea</taxon>
        <taxon>Rhabditidae</taxon>
        <taxon>Peloderinae</taxon>
        <taxon>Caenorhabditis</taxon>
    </lineage>
</organism>
<dbReference type="Proteomes" id="UP000483820">
    <property type="component" value="Chromosome III"/>
</dbReference>
<reference evidence="1 2" key="1">
    <citation type="submission" date="2019-12" db="EMBL/GenBank/DDBJ databases">
        <title>Chromosome-level assembly of the Caenorhabditis remanei genome.</title>
        <authorList>
            <person name="Teterina A.A."/>
            <person name="Willis J.H."/>
            <person name="Phillips P.C."/>
        </authorList>
    </citation>
    <scope>NUCLEOTIDE SEQUENCE [LARGE SCALE GENOMIC DNA]</scope>
    <source>
        <strain evidence="1 2">PX506</strain>
        <tissue evidence="1">Whole organism</tissue>
    </source>
</reference>
<name>A0A6A5GYZ0_CAERE</name>
<evidence type="ECO:0000313" key="2">
    <source>
        <dbReference type="Proteomes" id="UP000483820"/>
    </source>
</evidence>
<dbReference type="AlphaFoldDB" id="A0A6A5GYZ0"/>
<dbReference type="GeneID" id="9805094"/>
<evidence type="ECO:0000313" key="1">
    <source>
        <dbReference type="EMBL" id="KAF1760740.1"/>
    </source>
</evidence>
<dbReference type="RefSeq" id="XP_003099453.2">
    <property type="nucleotide sequence ID" value="XM_003099405.2"/>
</dbReference>
<sequence>MPKSALPTPQDFVVTATQNLLHLLRFWEEALGHENTKIALATHVSDMNKESSEIPDDDAIFAAVLDKIASHVVKKLLQSINDVWQTDGKTATLSKGLVKEFLCDAEYLRDALVDLRAGTHSNLDTTIEKLREQLKTMG</sequence>
<comment type="caution">
    <text evidence="1">The sequence shown here is derived from an EMBL/GenBank/DDBJ whole genome shotgun (WGS) entry which is preliminary data.</text>
</comment>
<proteinExistence type="predicted"/>
<accession>A0A6A5GYZ0</accession>
<protein>
    <submittedName>
        <fullName evidence="1">Uncharacterized protein</fullName>
    </submittedName>
</protein>
<dbReference type="CTD" id="9805094"/>
<dbReference type="EMBL" id="WUAV01000003">
    <property type="protein sequence ID" value="KAF1760740.1"/>
    <property type="molecule type" value="Genomic_DNA"/>
</dbReference>
<dbReference type="KEGG" id="crq:GCK72_008989"/>
<gene>
    <name evidence="1" type="ORF">GCK72_008989</name>
</gene>